<evidence type="ECO:0000313" key="1">
    <source>
        <dbReference type="EMBL" id="KAH3672659.1"/>
    </source>
</evidence>
<dbReference type="AlphaFoldDB" id="A0A9P8PJX5"/>
<name>A0A9P8PJX5_WICPI</name>
<dbReference type="EMBL" id="JAEUBG010005785">
    <property type="protein sequence ID" value="KAH3672659.1"/>
    <property type="molecule type" value="Genomic_DNA"/>
</dbReference>
<protein>
    <submittedName>
        <fullName evidence="1">Uncharacterized protein</fullName>
    </submittedName>
</protein>
<gene>
    <name evidence="1" type="ORF">WICPIJ_010029</name>
</gene>
<keyword evidence="2" id="KW-1185">Reference proteome</keyword>
<dbReference type="Proteomes" id="UP000774326">
    <property type="component" value="Unassembled WGS sequence"/>
</dbReference>
<proteinExistence type="predicted"/>
<reference evidence="1" key="2">
    <citation type="submission" date="2021-01" db="EMBL/GenBank/DDBJ databases">
        <authorList>
            <person name="Schikora-Tamarit M.A."/>
        </authorList>
    </citation>
    <scope>NUCLEOTIDE SEQUENCE</scope>
    <source>
        <strain evidence="1">CBS2887</strain>
    </source>
</reference>
<sequence length="75" mass="8411">MASKSSRMLPNLAKCLITWLAIDSGYPNTKMDDSLFEVGNWVYLELSGDELKCCCFWNSESCCECLGGCNENLEE</sequence>
<comment type="caution">
    <text evidence="1">The sequence shown here is derived from an EMBL/GenBank/DDBJ whole genome shotgun (WGS) entry which is preliminary data.</text>
</comment>
<accession>A0A9P8PJX5</accession>
<evidence type="ECO:0000313" key="2">
    <source>
        <dbReference type="Proteomes" id="UP000774326"/>
    </source>
</evidence>
<reference evidence="1" key="1">
    <citation type="journal article" date="2021" name="Open Biol.">
        <title>Shared evolutionary footprints suggest mitochondrial oxidative damage underlies multiple complex I losses in fungi.</title>
        <authorList>
            <person name="Schikora-Tamarit M.A."/>
            <person name="Marcet-Houben M."/>
            <person name="Nosek J."/>
            <person name="Gabaldon T."/>
        </authorList>
    </citation>
    <scope>NUCLEOTIDE SEQUENCE</scope>
    <source>
        <strain evidence="1">CBS2887</strain>
    </source>
</reference>
<organism evidence="1 2">
    <name type="scientific">Wickerhamomyces pijperi</name>
    <name type="common">Yeast</name>
    <name type="synonym">Pichia pijperi</name>
    <dbReference type="NCBI Taxonomy" id="599730"/>
    <lineage>
        <taxon>Eukaryota</taxon>
        <taxon>Fungi</taxon>
        <taxon>Dikarya</taxon>
        <taxon>Ascomycota</taxon>
        <taxon>Saccharomycotina</taxon>
        <taxon>Saccharomycetes</taxon>
        <taxon>Phaffomycetales</taxon>
        <taxon>Wickerhamomycetaceae</taxon>
        <taxon>Wickerhamomyces</taxon>
    </lineage>
</organism>